<protein>
    <submittedName>
        <fullName evidence="2">EAL domain-containing protein</fullName>
    </submittedName>
</protein>
<evidence type="ECO:0000313" key="3">
    <source>
        <dbReference type="Proteomes" id="UP000664844"/>
    </source>
</evidence>
<feature type="domain" description="EAL" evidence="1">
    <location>
        <begin position="1"/>
        <end position="69"/>
    </location>
</feature>
<accession>A0ABS3FXY8</accession>
<organism evidence="2 3">
    <name type="scientific">Phormidium pseudopriestleyi FRX01</name>
    <dbReference type="NCBI Taxonomy" id="1759528"/>
    <lineage>
        <taxon>Bacteria</taxon>
        <taxon>Bacillati</taxon>
        <taxon>Cyanobacteriota</taxon>
        <taxon>Cyanophyceae</taxon>
        <taxon>Oscillatoriophycideae</taxon>
        <taxon>Oscillatoriales</taxon>
        <taxon>Oscillatoriaceae</taxon>
        <taxon>Phormidium</taxon>
    </lineage>
</organism>
<dbReference type="SUPFAM" id="SSF141868">
    <property type="entry name" value="EAL domain-like"/>
    <property type="match status" value="1"/>
</dbReference>
<comment type="caution">
    <text evidence="2">The sequence shown here is derived from an EMBL/GenBank/DDBJ whole genome shotgun (WGS) entry which is preliminary data.</text>
</comment>
<dbReference type="PANTHER" id="PTHR33121">
    <property type="entry name" value="CYCLIC DI-GMP PHOSPHODIESTERASE PDEF"/>
    <property type="match status" value="1"/>
</dbReference>
<name>A0ABS3FXY8_9CYAN</name>
<dbReference type="InterPro" id="IPR050706">
    <property type="entry name" value="Cyclic-di-GMP_PDE-like"/>
</dbReference>
<dbReference type="PROSITE" id="PS50883">
    <property type="entry name" value="EAL"/>
    <property type="match status" value="1"/>
</dbReference>
<gene>
    <name evidence="2" type="ORF">J0895_19440</name>
</gene>
<dbReference type="InterPro" id="IPR035919">
    <property type="entry name" value="EAL_sf"/>
</dbReference>
<dbReference type="EMBL" id="JAFLQW010000514">
    <property type="protein sequence ID" value="MBO0351207.1"/>
    <property type="molecule type" value="Genomic_DNA"/>
</dbReference>
<reference evidence="2 3" key="1">
    <citation type="submission" date="2021-03" db="EMBL/GenBank/DDBJ databases">
        <title>Metabolic Capacity of the Antarctic Cyanobacterium Phormidium pseudopriestleyi that Sustains Oxygenic Photosynthesis in the Presence of Hydrogen Sulfide.</title>
        <authorList>
            <person name="Lumian J.E."/>
            <person name="Jungblut A.D."/>
            <person name="Dillon M.L."/>
            <person name="Hawes I."/>
            <person name="Doran P.T."/>
            <person name="Mackey T.J."/>
            <person name="Dick G.J."/>
            <person name="Grettenberger C.L."/>
            <person name="Sumner D.Y."/>
        </authorList>
    </citation>
    <scope>NUCLEOTIDE SEQUENCE [LARGE SCALE GENOMIC DNA]</scope>
    <source>
        <strain evidence="2 3">FRX01</strain>
    </source>
</reference>
<dbReference type="InterPro" id="IPR001633">
    <property type="entry name" value="EAL_dom"/>
</dbReference>
<evidence type="ECO:0000313" key="2">
    <source>
        <dbReference type="EMBL" id="MBO0351207.1"/>
    </source>
</evidence>
<evidence type="ECO:0000259" key="1">
    <source>
        <dbReference type="PROSITE" id="PS50883"/>
    </source>
</evidence>
<dbReference type="Gene3D" id="3.20.20.450">
    <property type="entry name" value="EAL domain"/>
    <property type="match status" value="1"/>
</dbReference>
<dbReference type="Pfam" id="PF00563">
    <property type="entry name" value="EAL"/>
    <property type="match status" value="1"/>
</dbReference>
<proteinExistence type="predicted"/>
<keyword evidence="3" id="KW-1185">Reference proteome</keyword>
<sequence>MSRNPKGLAIVEAIILLAQDTNITTISEGIETIAQLEQLQNLNGEFGQGYLFSKPLDSNAAYTLLAQNVTPRSLNCIFVPSCQCPRGG</sequence>
<dbReference type="Proteomes" id="UP000664844">
    <property type="component" value="Unassembled WGS sequence"/>
</dbReference>
<dbReference type="PANTHER" id="PTHR33121:SF70">
    <property type="entry name" value="SIGNALING PROTEIN YKOW"/>
    <property type="match status" value="1"/>
</dbReference>